<evidence type="ECO:0000256" key="2">
    <source>
        <dbReference type="ARBA" id="ARBA00011900"/>
    </source>
</evidence>
<dbReference type="EC" id="2.1.1.72" evidence="2"/>
<proteinExistence type="inferred from homology"/>
<protein>
    <recommendedName>
        <fullName evidence="2">site-specific DNA-methyltransferase (adenine-specific)</fullName>
        <ecNumber evidence="2">2.1.1.72</ecNumber>
    </recommendedName>
</protein>
<comment type="catalytic activity">
    <reaction evidence="7">
        <text>a 2'-deoxyadenosine in DNA + S-adenosyl-L-methionine = an N(6)-methyl-2'-deoxyadenosine in DNA + S-adenosyl-L-homocysteine + H(+)</text>
        <dbReference type="Rhea" id="RHEA:15197"/>
        <dbReference type="Rhea" id="RHEA-COMP:12418"/>
        <dbReference type="Rhea" id="RHEA-COMP:12419"/>
        <dbReference type="ChEBI" id="CHEBI:15378"/>
        <dbReference type="ChEBI" id="CHEBI:57856"/>
        <dbReference type="ChEBI" id="CHEBI:59789"/>
        <dbReference type="ChEBI" id="CHEBI:90615"/>
        <dbReference type="ChEBI" id="CHEBI:90616"/>
        <dbReference type="EC" id="2.1.1.72"/>
    </reaction>
</comment>
<dbReference type="Proteomes" id="UP000010472">
    <property type="component" value="Plasmid pCRI9333.03"/>
</dbReference>
<dbReference type="InterPro" id="IPR022749">
    <property type="entry name" value="D12N6_MeTrfase_N"/>
</dbReference>
<keyword evidence="4" id="KW-0808">Transferase</keyword>
<accession>K9W730</accession>
<evidence type="ECO:0000256" key="5">
    <source>
        <dbReference type="ARBA" id="ARBA00022691"/>
    </source>
</evidence>
<gene>
    <name evidence="10" type="ORF">Cri9333_4827</name>
</gene>
<keyword evidence="6" id="KW-0680">Restriction system</keyword>
<dbReference type="InterPro" id="IPR052916">
    <property type="entry name" value="Type-I_RE_MTase_Subunit"/>
</dbReference>
<feature type="domain" description="N6 adenine-specific DNA methyltransferase N-terminal" evidence="9">
    <location>
        <begin position="9"/>
        <end position="140"/>
    </location>
</feature>
<dbReference type="PANTHER" id="PTHR42998:SF1">
    <property type="entry name" value="TYPE I RESTRICTION ENZYME HINDI METHYLASE SUBUNIT"/>
    <property type="match status" value="1"/>
</dbReference>
<evidence type="ECO:0000256" key="7">
    <source>
        <dbReference type="ARBA" id="ARBA00047942"/>
    </source>
</evidence>
<dbReference type="GO" id="GO:0009307">
    <property type="term" value="P:DNA restriction-modification system"/>
    <property type="evidence" value="ECO:0007669"/>
    <property type="project" value="UniProtKB-KW"/>
</dbReference>
<evidence type="ECO:0000256" key="4">
    <source>
        <dbReference type="ARBA" id="ARBA00022679"/>
    </source>
</evidence>
<dbReference type="Gene3D" id="3.40.50.150">
    <property type="entry name" value="Vaccinia Virus protein VP39"/>
    <property type="match status" value="1"/>
</dbReference>
<sequence length="704" mass="78349">MSMLNISVLESSLWEAADNLRANSNLNANEYSMPVLGLIFLRHATNRFEAVKAEIEPTLPSRGGKKRPLTSGDFTGKAAIFLPEKAHYDYILTLPGGCDHGTAIKEAMELIEAQTEMLQGVLPKEYTSFDPGLLGELVRIFARDELKQATGDVFGRIYEYFLNKFAMTGAQEGGEFFTPPSLVRTIVNVIEPTRGVVFDPACGSAGMFVQTGHFLENQGTNPSERITFCGQEKSDNNIRLAKMNLAVHGLEGNIRQGNTFYDKCDDLIGACDFVMSNPPFNVDSVSPEKVKTDPRLFTDKKLPGISAKTGAVSNANYLWIQYYYSYLNSKGRAGFVMASSASDAGHGEKEIREQIIATGDVDAIISIGTNFFYTRSLPCTLWFFDRGKPAEHKDKVLMIDARSLHRVISRKIRDFSEEQLKNITAIAWLYRGEQSRYLGLVREYLMQTHQEASAIAPSIAALNPAITSLTKVLTTFKQGLKPTEDISAEDIAAFQAVLAEQDEAMKLLAEEWGTLKTDLTDYMEEMDGNALSTNEEQKACAENFVPFVPRLKTLQKQVNESHKLTIRALELAEKKLEARKTEELNSKSIRQYRDGLNAAHDGVVQAIKTTLYINQQIHWLQTRFPEAALVDVPGLCKVVTRDEIAKSDSSLTPGRYVGVGAADQEDEEGFEERLKEIHLELSELNQAAVELATMIQTNLEELML</sequence>
<organism evidence="10 11">
    <name type="scientific">Crinalium epipsammum PCC 9333</name>
    <dbReference type="NCBI Taxonomy" id="1173022"/>
    <lineage>
        <taxon>Bacteria</taxon>
        <taxon>Bacillati</taxon>
        <taxon>Cyanobacteriota</taxon>
        <taxon>Cyanophyceae</taxon>
        <taxon>Gomontiellales</taxon>
        <taxon>Gomontiellaceae</taxon>
        <taxon>Crinalium</taxon>
    </lineage>
</organism>
<evidence type="ECO:0000256" key="1">
    <source>
        <dbReference type="ARBA" id="ARBA00006594"/>
    </source>
</evidence>
<dbReference type="GO" id="GO:0003677">
    <property type="term" value="F:DNA binding"/>
    <property type="evidence" value="ECO:0007669"/>
    <property type="project" value="InterPro"/>
</dbReference>
<dbReference type="PATRIC" id="fig|1173022.3.peg.5219"/>
<keyword evidence="10" id="KW-0614">Plasmid</keyword>
<evidence type="ECO:0000313" key="11">
    <source>
        <dbReference type="Proteomes" id="UP000010472"/>
    </source>
</evidence>
<dbReference type="EMBL" id="CP003623">
    <property type="protein sequence ID" value="AFZ15594.1"/>
    <property type="molecule type" value="Genomic_DNA"/>
</dbReference>
<dbReference type="InterPro" id="IPR038333">
    <property type="entry name" value="T1MK-like_N_sf"/>
</dbReference>
<dbReference type="RefSeq" id="WP_015205590.1">
    <property type="nucleotide sequence ID" value="NC_019754.1"/>
</dbReference>
<geneLocation type="plasmid" evidence="10 11">
    <name>pCRI9333.03</name>
</geneLocation>
<dbReference type="SUPFAM" id="SSF53335">
    <property type="entry name" value="S-adenosyl-L-methionine-dependent methyltransferases"/>
    <property type="match status" value="1"/>
</dbReference>
<evidence type="ECO:0000313" key="10">
    <source>
        <dbReference type="EMBL" id="AFZ15594.1"/>
    </source>
</evidence>
<dbReference type="GO" id="GO:0008170">
    <property type="term" value="F:N-methyltransferase activity"/>
    <property type="evidence" value="ECO:0007669"/>
    <property type="project" value="InterPro"/>
</dbReference>
<dbReference type="HOGENOM" id="CLU_013049_4_1_3"/>
<comment type="similarity">
    <text evidence="1">Belongs to the N(4)/N(6)-methyltransferase family.</text>
</comment>
<dbReference type="GO" id="GO:0009007">
    <property type="term" value="F:site-specific DNA-methyltransferase (adenine-specific) activity"/>
    <property type="evidence" value="ECO:0007669"/>
    <property type="project" value="UniProtKB-EC"/>
</dbReference>
<name>K9W730_9CYAN</name>
<dbReference type="AlphaFoldDB" id="K9W730"/>
<evidence type="ECO:0000256" key="6">
    <source>
        <dbReference type="ARBA" id="ARBA00022747"/>
    </source>
</evidence>
<feature type="domain" description="DNA methylase adenine-specific" evidence="8">
    <location>
        <begin position="151"/>
        <end position="426"/>
    </location>
</feature>
<dbReference type="REBASE" id="58480">
    <property type="entry name" value="M.Cep9333ORF4827P"/>
</dbReference>
<dbReference type="InterPro" id="IPR029063">
    <property type="entry name" value="SAM-dependent_MTases_sf"/>
</dbReference>
<dbReference type="Pfam" id="PF02384">
    <property type="entry name" value="N6_Mtase"/>
    <property type="match status" value="1"/>
</dbReference>
<keyword evidence="3 10" id="KW-0489">Methyltransferase</keyword>
<dbReference type="Gene3D" id="1.20.1260.30">
    <property type="match status" value="1"/>
</dbReference>
<evidence type="ECO:0000259" key="8">
    <source>
        <dbReference type="Pfam" id="PF02384"/>
    </source>
</evidence>
<dbReference type="Pfam" id="PF12161">
    <property type="entry name" value="HsdM_N"/>
    <property type="match status" value="1"/>
</dbReference>
<keyword evidence="11" id="KW-1185">Reference proteome</keyword>
<dbReference type="PANTHER" id="PTHR42998">
    <property type="entry name" value="TYPE I RESTRICTION ENZYME HINDVIIP M PROTEIN-RELATED"/>
    <property type="match status" value="1"/>
</dbReference>
<dbReference type="PRINTS" id="PR00507">
    <property type="entry name" value="N12N6MTFRASE"/>
</dbReference>
<dbReference type="InterPro" id="IPR003356">
    <property type="entry name" value="DNA_methylase_A-5"/>
</dbReference>
<reference evidence="10 11" key="1">
    <citation type="submission" date="2012-06" db="EMBL/GenBank/DDBJ databases">
        <title>Finished plasmid 3 of genome of Crinalium epipsammum PCC 9333.</title>
        <authorList>
            <consortium name="US DOE Joint Genome Institute"/>
            <person name="Gugger M."/>
            <person name="Coursin T."/>
            <person name="Rippka R."/>
            <person name="Tandeau De Marsac N."/>
            <person name="Huntemann M."/>
            <person name="Wei C.-L."/>
            <person name="Han J."/>
            <person name="Detter J.C."/>
            <person name="Han C."/>
            <person name="Tapia R."/>
            <person name="Davenport K."/>
            <person name="Daligault H."/>
            <person name="Erkkila T."/>
            <person name="Gu W."/>
            <person name="Munk A.C.C."/>
            <person name="Teshima H."/>
            <person name="Xu Y."/>
            <person name="Chain P."/>
            <person name="Chen A."/>
            <person name="Krypides N."/>
            <person name="Mavromatis K."/>
            <person name="Markowitz V."/>
            <person name="Szeto E."/>
            <person name="Ivanova N."/>
            <person name="Mikhailova N."/>
            <person name="Ovchinnikova G."/>
            <person name="Pagani I."/>
            <person name="Pati A."/>
            <person name="Goodwin L."/>
            <person name="Peters L."/>
            <person name="Pitluck S."/>
            <person name="Woyke T."/>
            <person name="Kerfeld C."/>
        </authorList>
    </citation>
    <scope>NUCLEOTIDE SEQUENCE [LARGE SCALE GENOMIC DNA]</scope>
    <source>
        <strain evidence="10 11">PCC 9333</strain>
        <plasmid evidence="11">Plasmid pCRI9333.03</plasmid>
    </source>
</reference>
<evidence type="ECO:0000256" key="3">
    <source>
        <dbReference type="ARBA" id="ARBA00022603"/>
    </source>
</evidence>
<dbReference type="GO" id="GO:0032259">
    <property type="term" value="P:methylation"/>
    <property type="evidence" value="ECO:0007669"/>
    <property type="project" value="UniProtKB-KW"/>
</dbReference>
<keyword evidence="5" id="KW-0949">S-adenosyl-L-methionine</keyword>
<dbReference type="KEGG" id="cep:Cri9333_4827"/>
<evidence type="ECO:0000259" key="9">
    <source>
        <dbReference type="Pfam" id="PF12161"/>
    </source>
</evidence>